<dbReference type="InterPro" id="IPR032371">
    <property type="entry name" value="DUF4873"/>
</dbReference>
<name>A0ABV4BYE3_9MYCO</name>
<keyword evidence="3" id="KW-0285">Flavoprotein</keyword>
<organism evidence="9 10">
    <name type="scientific">Mycobacterium servetii</name>
    <dbReference type="NCBI Taxonomy" id="3237418"/>
    <lineage>
        <taxon>Bacteria</taxon>
        <taxon>Bacillati</taxon>
        <taxon>Actinomycetota</taxon>
        <taxon>Actinomycetes</taxon>
        <taxon>Mycobacteriales</taxon>
        <taxon>Mycobacteriaceae</taxon>
        <taxon>Mycobacterium</taxon>
    </lineage>
</organism>
<evidence type="ECO:0000256" key="5">
    <source>
        <dbReference type="ARBA" id="ARBA00022857"/>
    </source>
</evidence>
<evidence type="ECO:0000256" key="7">
    <source>
        <dbReference type="ARBA" id="ARBA00023033"/>
    </source>
</evidence>
<dbReference type="Pfam" id="PF16170">
    <property type="entry name" value="DUF4873"/>
    <property type="match status" value="1"/>
</dbReference>
<evidence type="ECO:0000313" key="10">
    <source>
        <dbReference type="Proteomes" id="UP001564760"/>
    </source>
</evidence>
<dbReference type="InterPro" id="IPR050775">
    <property type="entry name" value="FAD-binding_Monooxygenases"/>
</dbReference>
<keyword evidence="5" id="KW-0521">NADP</keyword>
<dbReference type="InterPro" id="IPR036188">
    <property type="entry name" value="FAD/NAD-bd_sf"/>
</dbReference>
<dbReference type="SUPFAM" id="SSF51905">
    <property type="entry name" value="FAD/NAD(P)-binding domain"/>
    <property type="match status" value="1"/>
</dbReference>
<evidence type="ECO:0000256" key="2">
    <source>
        <dbReference type="ARBA" id="ARBA00010139"/>
    </source>
</evidence>
<feature type="domain" description="DUF4873" evidence="8">
    <location>
        <begin position="324"/>
        <end position="414"/>
    </location>
</feature>
<dbReference type="EMBL" id="JBGEDP010000001">
    <property type="protein sequence ID" value="MEY8014752.1"/>
    <property type="molecule type" value="Genomic_DNA"/>
</dbReference>
<evidence type="ECO:0000256" key="4">
    <source>
        <dbReference type="ARBA" id="ARBA00022827"/>
    </source>
</evidence>
<sequence length="418" mass="43859">MAAHQVSVTHEPDRRVVVVGAGAAAAELTAAGVTDLLELDASRVVGSVFDEASATWSLHAASGDVVRARVVVAAREALLSPWVPELAGRDQFRGASFAAASWDAGFDPAGKRIALVGADSVAGHHIGRLARAASVTVFAHAPRRTVPELPLPSTRARRWLHRRLRPGATPRESGPVLVGSAIDTLTATGVRTRDGVDHPADAVVYATGFTPADPGAGATVVGVGGVTLRHDWAAGTEPYFGVAMHGFPNYFVLGGGSSAEETGAQARYVAECVRLLTDSGATRIEVRRSSQQVFNERVYVRAVQPQPVSRAFDLSNGSPREDREIYDGAATLMLAGAPHPVRVRLAGRLDPIDGRYHWQGTVFGSPSEPLPDDALSRAQTATLTVGERSAPARITEQTPWGTHSIAGVGAPPYPLGGN</sequence>
<dbReference type="RefSeq" id="WP_369737171.1">
    <property type="nucleotide sequence ID" value="NZ_JBGEDP010000001.1"/>
</dbReference>
<comment type="similarity">
    <text evidence="2">Belongs to the FAD-binding monooxygenase family.</text>
</comment>
<dbReference type="Proteomes" id="UP001564760">
    <property type="component" value="Unassembled WGS sequence"/>
</dbReference>
<evidence type="ECO:0000256" key="1">
    <source>
        <dbReference type="ARBA" id="ARBA00001974"/>
    </source>
</evidence>
<gene>
    <name evidence="9" type="ORF">AB8998_06900</name>
</gene>
<dbReference type="PANTHER" id="PTHR43098">
    <property type="entry name" value="L-ORNITHINE N(5)-MONOOXYGENASE-RELATED"/>
    <property type="match status" value="1"/>
</dbReference>
<reference evidence="9 10" key="1">
    <citation type="submission" date="2024-08" db="EMBL/GenBank/DDBJ databases">
        <title>Mycobacterium servetensis sp. nov., a novel rapid-growing mycobacterial species recovered from a human patient in Zaragoza, Spain.</title>
        <authorList>
            <person name="Tristancho-Baro A.I."/>
            <person name="Buenestado-Serrano S."/>
            <person name="Garcia De Viedma D."/>
            <person name="Milagro-Beamonte A."/>
            <person name="Burillo N."/>
            <person name="Sanz S."/>
            <person name="Lopez-Calleja A.I."/>
            <person name="Penas-Utrilla D."/>
            <person name="Guardingo M."/>
            <person name="Garcia M.J."/>
            <person name="Vinuelas-Bayon J."/>
        </authorList>
    </citation>
    <scope>NUCLEOTIDE SEQUENCE [LARGE SCALE GENOMIC DNA]</scope>
    <source>
        <strain evidence="10">HUMS_12744610</strain>
    </source>
</reference>
<evidence type="ECO:0000256" key="3">
    <source>
        <dbReference type="ARBA" id="ARBA00022630"/>
    </source>
</evidence>
<comment type="caution">
    <text evidence="9">The sequence shown here is derived from an EMBL/GenBank/DDBJ whole genome shotgun (WGS) entry which is preliminary data.</text>
</comment>
<evidence type="ECO:0000259" key="8">
    <source>
        <dbReference type="Pfam" id="PF16170"/>
    </source>
</evidence>
<accession>A0ABV4BYE3</accession>
<keyword evidence="7" id="KW-0503">Monooxygenase</keyword>
<protein>
    <submittedName>
        <fullName evidence="9">DUF4873 domain-containing protein</fullName>
    </submittedName>
</protein>
<keyword evidence="6" id="KW-0560">Oxidoreductase</keyword>
<proteinExistence type="inferred from homology"/>
<evidence type="ECO:0000313" key="9">
    <source>
        <dbReference type="EMBL" id="MEY8014752.1"/>
    </source>
</evidence>
<evidence type="ECO:0000256" key="6">
    <source>
        <dbReference type="ARBA" id="ARBA00023002"/>
    </source>
</evidence>
<dbReference type="Gene3D" id="3.50.50.60">
    <property type="entry name" value="FAD/NAD(P)-binding domain"/>
    <property type="match status" value="1"/>
</dbReference>
<keyword evidence="10" id="KW-1185">Reference proteome</keyword>
<keyword evidence="4" id="KW-0274">FAD</keyword>
<dbReference type="PANTHER" id="PTHR43098:SF3">
    <property type="entry name" value="L-ORNITHINE N(5)-MONOOXYGENASE-RELATED"/>
    <property type="match status" value="1"/>
</dbReference>
<comment type="cofactor">
    <cofactor evidence="1">
        <name>FAD</name>
        <dbReference type="ChEBI" id="CHEBI:57692"/>
    </cofactor>
</comment>